<protein>
    <submittedName>
        <fullName evidence="1">Uncharacterized protein</fullName>
    </submittedName>
</protein>
<name>A0ABW3LPK0_9BACI</name>
<dbReference type="SUPFAM" id="SSF140560">
    <property type="entry name" value="TM0693-like"/>
    <property type="match status" value="1"/>
</dbReference>
<proteinExistence type="predicted"/>
<comment type="caution">
    <text evidence="1">The sequence shown here is derived from an EMBL/GenBank/DDBJ whole genome shotgun (WGS) entry which is preliminary data.</text>
</comment>
<evidence type="ECO:0000313" key="1">
    <source>
        <dbReference type="EMBL" id="MFD1040350.1"/>
    </source>
</evidence>
<reference evidence="2" key="1">
    <citation type="journal article" date="2019" name="Int. J. Syst. Evol. Microbiol.">
        <title>The Global Catalogue of Microorganisms (GCM) 10K type strain sequencing project: providing services to taxonomists for standard genome sequencing and annotation.</title>
        <authorList>
            <consortium name="The Broad Institute Genomics Platform"/>
            <consortium name="The Broad Institute Genome Sequencing Center for Infectious Disease"/>
            <person name="Wu L."/>
            <person name="Ma J."/>
        </authorList>
    </citation>
    <scope>NUCLEOTIDE SEQUENCE [LARGE SCALE GENOMIC DNA]</scope>
    <source>
        <strain evidence="2">CCUG 56754</strain>
    </source>
</reference>
<gene>
    <name evidence="1" type="ORF">ACFQ3N_18400</name>
</gene>
<organism evidence="1 2">
    <name type="scientific">Virgibacillus byunsanensis</name>
    <dbReference type="NCBI Taxonomy" id="570945"/>
    <lineage>
        <taxon>Bacteria</taxon>
        <taxon>Bacillati</taxon>
        <taxon>Bacillota</taxon>
        <taxon>Bacilli</taxon>
        <taxon>Bacillales</taxon>
        <taxon>Bacillaceae</taxon>
        <taxon>Virgibacillus</taxon>
    </lineage>
</organism>
<sequence length="167" mass="18689">MKNKFKGTNELLNGRSISIAEVRSIYQTLLAQYEGLSVEIVDSVERNDYVRLSHLLSRRKKLQTALDDIKSLHEDDLVTQQSVKKRIADILNTSAETTESKGEDTLIKITNSLEKVNNSAFNIASKTLDLSTKTISKGNQLNHSVGKFLVNKTSKGLSKLADTFYKQ</sequence>
<dbReference type="RefSeq" id="WP_390364350.1">
    <property type="nucleotide sequence ID" value="NZ_JBHTKJ010000067.1"/>
</dbReference>
<keyword evidence="2" id="KW-1185">Reference proteome</keyword>
<dbReference type="EMBL" id="JBHTKJ010000067">
    <property type="protein sequence ID" value="MFD1040350.1"/>
    <property type="molecule type" value="Genomic_DNA"/>
</dbReference>
<evidence type="ECO:0000313" key="2">
    <source>
        <dbReference type="Proteomes" id="UP001597040"/>
    </source>
</evidence>
<dbReference type="Proteomes" id="UP001597040">
    <property type="component" value="Unassembled WGS sequence"/>
</dbReference>
<accession>A0ABW3LPK0</accession>
<dbReference type="InterPro" id="IPR037285">
    <property type="entry name" value="TM0693-like_sf"/>
</dbReference>